<dbReference type="Pfam" id="PF00589">
    <property type="entry name" value="Phage_integrase"/>
    <property type="match status" value="1"/>
</dbReference>
<organism evidence="8 9">
    <name type="scientific">Pseudomonas putida</name>
    <name type="common">Arthrobacter siderocapsulatus</name>
    <dbReference type="NCBI Taxonomy" id="303"/>
    <lineage>
        <taxon>Bacteria</taxon>
        <taxon>Pseudomonadati</taxon>
        <taxon>Pseudomonadota</taxon>
        <taxon>Gammaproteobacteria</taxon>
        <taxon>Pseudomonadales</taxon>
        <taxon>Pseudomonadaceae</taxon>
        <taxon>Pseudomonas</taxon>
    </lineage>
</organism>
<proteinExistence type="inferred from homology"/>
<dbReference type="InterPro" id="IPR013762">
    <property type="entry name" value="Integrase-like_cat_sf"/>
</dbReference>
<dbReference type="PROSITE" id="PS51900">
    <property type="entry name" value="CB"/>
    <property type="match status" value="1"/>
</dbReference>
<name>A0AAW6PKD4_PSEPU</name>
<dbReference type="Pfam" id="PF13102">
    <property type="entry name" value="Phage_int_SAM_5"/>
    <property type="match status" value="1"/>
</dbReference>
<evidence type="ECO:0000313" key="9">
    <source>
        <dbReference type="Proteomes" id="UP001217741"/>
    </source>
</evidence>
<keyword evidence="3 5" id="KW-0238">DNA-binding</keyword>
<comment type="similarity">
    <text evidence="1">Belongs to the 'phage' integrase family.</text>
</comment>
<dbReference type="InterPro" id="IPR002104">
    <property type="entry name" value="Integrase_catalytic"/>
</dbReference>
<accession>A0AAW6PKD4</accession>
<dbReference type="InterPro" id="IPR011010">
    <property type="entry name" value="DNA_brk_join_enz"/>
</dbReference>
<dbReference type="GO" id="GO:0003677">
    <property type="term" value="F:DNA binding"/>
    <property type="evidence" value="ECO:0007669"/>
    <property type="project" value="UniProtKB-UniRule"/>
</dbReference>
<dbReference type="PANTHER" id="PTHR30349">
    <property type="entry name" value="PHAGE INTEGRASE-RELATED"/>
    <property type="match status" value="1"/>
</dbReference>
<dbReference type="PANTHER" id="PTHR30349:SF41">
    <property type="entry name" value="INTEGRASE_RECOMBINASE PROTEIN MJ0367-RELATED"/>
    <property type="match status" value="1"/>
</dbReference>
<evidence type="ECO:0000256" key="1">
    <source>
        <dbReference type="ARBA" id="ARBA00008857"/>
    </source>
</evidence>
<evidence type="ECO:0000259" key="7">
    <source>
        <dbReference type="PROSITE" id="PS51900"/>
    </source>
</evidence>
<dbReference type="PROSITE" id="PS51898">
    <property type="entry name" value="TYR_RECOMBINASE"/>
    <property type="match status" value="1"/>
</dbReference>
<evidence type="ECO:0000256" key="3">
    <source>
        <dbReference type="ARBA" id="ARBA00023125"/>
    </source>
</evidence>
<dbReference type="CDD" id="cd00800">
    <property type="entry name" value="INT_Lambda_C"/>
    <property type="match status" value="1"/>
</dbReference>
<dbReference type="InterPro" id="IPR050090">
    <property type="entry name" value="Tyrosine_recombinase_XerCD"/>
</dbReference>
<dbReference type="EMBL" id="JARJLO010000022">
    <property type="protein sequence ID" value="MDF3869154.1"/>
    <property type="molecule type" value="Genomic_DNA"/>
</dbReference>
<keyword evidence="2" id="KW-0229">DNA integration</keyword>
<feature type="domain" description="Core-binding (CB)" evidence="7">
    <location>
        <begin position="53"/>
        <end position="131"/>
    </location>
</feature>
<evidence type="ECO:0000256" key="4">
    <source>
        <dbReference type="ARBA" id="ARBA00023172"/>
    </source>
</evidence>
<dbReference type="SUPFAM" id="SSF56349">
    <property type="entry name" value="DNA breaking-rejoining enzymes"/>
    <property type="match status" value="1"/>
</dbReference>
<dbReference type="Proteomes" id="UP001217741">
    <property type="component" value="Unassembled WGS sequence"/>
</dbReference>
<dbReference type="GO" id="GO:0006310">
    <property type="term" value="P:DNA recombination"/>
    <property type="evidence" value="ECO:0007669"/>
    <property type="project" value="UniProtKB-KW"/>
</dbReference>
<feature type="domain" description="Tyr recombinase" evidence="6">
    <location>
        <begin position="151"/>
        <end position="319"/>
    </location>
</feature>
<protein>
    <submittedName>
        <fullName evidence="8">Tyrosine-type recombinase/integrase</fullName>
    </submittedName>
</protein>
<dbReference type="Gene3D" id="1.10.150.130">
    <property type="match status" value="1"/>
</dbReference>
<dbReference type="GO" id="GO:0015074">
    <property type="term" value="P:DNA integration"/>
    <property type="evidence" value="ECO:0007669"/>
    <property type="project" value="UniProtKB-KW"/>
</dbReference>
<evidence type="ECO:0000313" key="8">
    <source>
        <dbReference type="EMBL" id="MDF3869154.1"/>
    </source>
</evidence>
<keyword evidence="4" id="KW-0233">DNA recombination</keyword>
<dbReference type="RefSeq" id="WP_236197746.1">
    <property type="nucleotide sequence ID" value="NZ_BQII01000007.1"/>
</dbReference>
<evidence type="ECO:0000256" key="5">
    <source>
        <dbReference type="PROSITE-ProRule" id="PRU01248"/>
    </source>
</evidence>
<evidence type="ECO:0000259" key="6">
    <source>
        <dbReference type="PROSITE" id="PS51898"/>
    </source>
</evidence>
<gene>
    <name evidence="8" type="ORF">P3W50_01550</name>
</gene>
<dbReference type="InterPro" id="IPR044068">
    <property type="entry name" value="CB"/>
</dbReference>
<sequence>MRPRKKDRHLPPCMYMKHGAYYLVRKGKWERLDKDYQGALLAYAKIMGGKGQGAMPKLIDEALDAMRGRLAENTIKQYEAAAERLKKYLAEFEPRQVLPRHVAALKLHMSDTPNMANRVISFLRMVFTYALEQQIVDSNPCTGIKRHSEKKRDRYITDEEFAAICDAASPYIRSILEMCYLTGQRIGDVLAIKLSDISEKGIAFDQQKTGAKLIVGMTPDLEQLIARAKAIPRKVRGLTLFCTRGGGKPVSYETVKDAFRKACEKAKVTGATIHDLRAKSLTDTDKQGNDAQKLGGHTDGRMTQRYLRLREIKVATGPRSVTFGKAVSKPTKKPLK</sequence>
<dbReference type="InterPro" id="IPR025269">
    <property type="entry name" value="SAM-like_dom"/>
</dbReference>
<evidence type="ECO:0000256" key="2">
    <source>
        <dbReference type="ARBA" id="ARBA00022908"/>
    </source>
</evidence>
<reference evidence="8" key="1">
    <citation type="submission" date="2023-03" db="EMBL/GenBank/DDBJ databases">
        <title>Draft assemblies of triclosan tolerant bacteria isolated from returned activated sludge.</title>
        <authorList>
            <person name="Van Hamelsveld S."/>
        </authorList>
    </citation>
    <scope>NUCLEOTIDE SEQUENCE</scope>
    <source>
        <strain evidence="8">GW210012_S60</strain>
    </source>
</reference>
<comment type="caution">
    <text evidence="8">The sequence shown here is derived from an EMBL/GenBank/DDBJ whole genome shotgun (WGS) entry which is preliminary data.</text>
</comment>
<dbReference type="Gene3D" id="1.10.443.10">
    <property type="entry name" value="Intergrase catalytic core"/>
    <property type="match status" value="1"/>
</dbReference>
<dbReference type="AlphaFoldDB" id="A0AAW6PKD4"/>
<dbReference type="InterPro" id="IPR010998">
    <property type="entry name" value="Integrase_recombinase_N"/>
</dbReference>